<name>A0A0F9TBU6_9ZZZZ</name>
<comment type="caution">
    <text evidence="1">The sequence shown here is derived from an EMBL/GenBank/DDBJ whole genome shotgun (WGS) entry which is preliminary data.</text>
</comment>
<protein>
    <submittedName>
        <fullName evidence="1">Uncharacterized protein</fullName>
    </submittedName>
</protein>
<evidence type="ECO:0000313" key="1">
    <source>
        <dbReference type="EMBL" id="KKN76634.1"/>
    </source>
</evidence>
<accession>A0A0F9TBU6</accession>
<gene>
    <name evidence="1" type="ORF">LCGC14_0368310</name>
</gene>
<sequence>MVKAERIKKVKIHYEVEFENGDEPSFKREAGHEIGFEEGMKPSKRVIMDAIRSLNKGFEDFFNGNIEDNS</sequence>
<organism evidence="1">
    <name type="scientific">marine sediment metagenome</name>
    <dbReference type="NCBI Taxonomy" id="412755"/>
    <lineage>
        <taxon>unclassified sequences</taxon>
        <taxon>metagenomes</taxon>
        <taxon>ecological metagenomes</taxon>
    </lineage>
</organism>
<dbReference type="EMBL" id="LAZR01000292">
    <property type="protein sequence ID" value="KKN76634.1"/>
    <property type="molecule type" value="Genomic_DNA"/>
</dbReference>
<proteinExistence type="predicted"/>
<dbReference type="AlphaFoldDB" id="A0A0F9TBU6"/>
<reference evidence="1" key="1">
    <citation type="journal article" date="2015" name="Nature">
        <title>Complex archaea that bridge the gap between prokaryotes and eukaryotes.</title>
        <authorList>
            <person name="Spang A."/>
            <person name="Saw J.H."/>
            <person name="Jorgensen S.L."/>
            <person name="Zaremba-Niedzwiedzka K."/>
            <person name="Martijn J."/>
            <person name="Lind A.E."/>
            <person name="van Eijk R."/>
            <person name="Schleper C."/>
            <person name="Guy L."/>
            <person name="Ettema T.J."/>
        </authorList>
    </citation>
    <scope>NUCLEOTIDE SEQUENCE</scope>
</reference>